<protein>
    <submittedName>
        <fullName evidence="1">Uncharacterized protein</fullName>
    </submittedName>
</protein>
<evidence type="ECO:0000313" key="2">
    <source>
        <dbReference type="Proteomes" id="UP001586593"/>
    </source>
</evidence>
<name>A0ABR3V0G9_9PEZI</name>
<dbReference type="Proteomes" id="UP001586593">
    <property type="component" value="Unassembled WGS sequence"/>
</dbReference>
<comment type="caution">
    <text evidence="1">The sequence shown here is derived from an EMBL/GenBank/DDBJ whole genome shotgun (WGS) entry which is preliminary data.</text>
</comment>
<proteinExistence type="predicted"/>
<evidence type="ECO:0000313" key="1">
    <source>
        <dbReference type="EMBL" id="KAL1835309.1"/>
    </source>
</evidence>
<gene>
    <name evidence="1" type="ORF">VTK73DRAFT_5793</name>
</gene>
<reference evidence="1 2" key="1">
    <citation type="journal article" date="2024" name="Commun. Biol.">
        <title>Comparative genomic analysis of thermophilic fungi reveals convergent evolutionary adaptations and gene losses.</title>
        <authorList>
            <person name="Steindorff A.S."/>
            <person name="Aguilar-Pontes M.V."/>
            <person name="Robinson A.J."/>
            <person name="Andreopoulos B."/>
            <person name="LaButti K."/>
            <person name="Kuo A."/>
            <person name="Mondo S."/>
            <person name="Riley R."/>
            <person name="Otillar R."/>
            <person name="Haridas S."/>
            <person name="Lipzen A."/>
            <person name="Grimwood J."/>
            <person name="Schmutz J."/>
            <person name="Clum A."/>
            <person name="Reid I.D."/>
            <person name="Moisan M.C."/>
            <person name="Butler G."/>
            <person name="Nguyen T.T.M."/>
            <person name="Dewar K."/>
            <person name="Conant G."/>
            <person name="Drula E."/>
            <person name="Henrissat B."/>
            <person name="Hansel C."/>
            <person name="Singer S."/>
            <person name="Hutchinson M.I."/>
            <person name="de Vries R.P."/>
            <person name="Natvig D.O."/>
            <person name="Powell A.J."/>
            <person name="Tsang A."/>
            <person name="Grigoriev I.V."/>
        </authorList>
    </citation>
    <scope>NUCLEOTIDE SEQUENCE [LARGE SCALE GENOMIC DNA]</scope>
    <source>
        <strain evidence="1 2">ATCC 24622</strain>
    </source>
</reference>
<organism evidence="1 2">
    <name type="scientific">Phialemonium thermophilum</name>
    <dbReference type="NCBI Taxonomy" id="223376"/>
    <lineage>
        <taxon>Eukaryota</taxon>
        <taxon>Fungi</taxon>
        <taxon>Dikarya</taxon>
        <taxon>Ascomycota</taxon>
        <taxon>Pezizomycotina</taxon>
        <taxon>Sordariomycetes</taxon>
        <taxon>Sordariomycetidae</taxon>
        <taxon>Cephalothecales</taxon>
        <taxon>Cephalothecaceae</taxon>
        <taxon>Phialemonium</taxon>
    </lineage>
</organism>
<keyword evidence="2" id="KW-1185">Reference proteome</keyword>
<sequence>MGRVCLETAPLASAVSGSLWVLDPSALQLLKPDSSSGASIGREDEAPASAVDSSPIGWPLHGSCSEGGVYRRRTFGVCYRRGADEQGCQPGPRRLARVALPCVRRRVSLIMMVRQQSAADCGDGRLWVGCSACHRCCGVVQVRHCGLSLYTHSSAHIRQVPTTPPATWSLHAGLISQLAGLRLTLFGPP</sequence>
<accession>A0ABR3V0G9</accession>
<dbReference type="EMBL" id="JAZHXJ010003242">
    <property type="protein sequence ID" value="KAL1835309.1"/>
    <property type="molecule type" value="Genomic_DNA"/>
</dbReference>